<feature type="region of interest" description="Disordered" evidence="1">
    <location>
        <begin position="52"/>
        <end position="73"/>
    </location>
</feature>
<dbReference type="EMBL" id="CP141261">
    <property type="protein sequence ID" value="WRL65247.1"/>
    <property type="molecule type" value="Genomic_DNA"/>
</dbReference>
<proteinExistence type="predicted"/>
<dbReference type="RefSeq" id="WP_324276571.1">
    <property type="nucleotide sequence ID" value="NZ_CP141261.1"/>
</dbReference>
<protein>
    <submittedName>
        <fullName evidence="2">Uncharacterized protein</fullName>
    </submittedName>
</protein>
<organism evidence="2 3">
    <name type="scientific">Blastococcus brunescens</name>
    <dbReference type="NCBI Taxonomy" id="1564165"/>
    <lineage>
        <taxon>Bacteria</taxon>
        <taxon>Bacillati</taxon>
        <taxon>Actinomycetota</taxon>
        <taxon>Actinomycetes</taxon>
        <taxon>Geodermatophilales</taxon>
        <taxon>Geodermatophilaceae</taxon>
        <taxon>Blastococcus</taxon>
    </lineage>
</organism>
<reference evidence="2 3" key="1">
    <citation type="submission" date="2023-12" db="EMBL/GenBank/DDBJ databases">
        <title>Blastococcus brunescens sp. nov., an actonobacterium isolated from sandstone collected in sahara desert.</title>
        <authorList>
            <person name="Gtari M."/>
            <person name="Ghodhbane F."/>
        </authorList>
    </citation>
    <scope>NUCLEOTIDE SEQUENCE [LARGE SCALE GENOMIC DNA]</scope>
    <source>
        <strain evidence="2 3">BMG 8361</strain>
    </source>
</reference>
<dbReference type="Proteomes" id="UP001324287">
    <property type="component" value="Chromosome"/>
</dbReference>
<gene>
    <name evidence="2" type="ORF">U6N30_06170</name>
</gene>
<feature type="compositionally biased region" description="Low complexity" evidence="1">
    <location>
        <begin position="53"/>
        <end position="70"/>
    </location>
</feature>
<evidence type="ECO:0000313" key="2">
    <source>
        <dbReference type="EMBL" id="WRL65247.1"/>
    </source>
</evidence>
<evidence type="ECO:0000313" key="3">
    <source>
        <dbReference type="Proteomes" id="UP001324287"/>
    </source>
</evidence>
<dbReference type="Gene3D" id="2.60.120.380">
    <property type="match status" value="1"/>
</dbReference>
<sequence>MTPPLGAPERTPVTVAFHEFDVQEGFDNAALLVGAVPATSADVDLYLQRQQADGSWSSDLTSGGSSSLTEESLRLTDPAPGRYRLEVHNWAGAPNTRVDLTLTFLDSVGKAG</sequence>
<accession>A0ABZ1B361</accession>
<keyword evidence="3" id="KW-1185">Reference proteome</keyword>
<name>A0ABZ1B361_9ACTN</name>
<evidence type="ECO:0000256" key="1">
    <source>
        <dbReference type="SAM" id="MobiDB-lite"/>
    </source>
</evidence>